<dbReference type="Pfam" id="PF08529">
    <property type="entry name" value="NusA_N"/>
    <property type="match status" value="1"/>
</dbReference>
<evidence type="ECO:0000256" key="3">
    <source>
        <dbReference type="ARBA" id="ARBA00022814"/>
    </source>
</evidence>
<dbReference type="InterPro" id="IPR010213">
    <property type="entry name" value="TF_NusA"/>
</dbReference>
<dbReference type="CDD" id="cd22529">
    <property type="entry name" value="KH-II_NusA_rpt2"/>
    <property type="match status" value="1"/>
</dbReference>
<proteinExistence type="inferred from homology"/>
<dbReference type="InterPro" id="IPR009019">
    <property type="entry name" value="KH_sf_prok-type"/>
</dbReference>
<name>A0A9X3FLV6_9LACT</name>
<dbReference type="InterPro" id="IPR025249">
    <property type="entry name" value="TF_NusA_KH_1st"/>
</dbReference>
<dbReference type="Gene3D" id="3.30.300.20">
    <property type="match status" value="2"/>
</dbReference>
<dbReference type="InterPro" id="IPR036555">
    <property type="entry name" value="NusA_N_sf"/>
</dbReference>
<dbReference type="FunFam" id="2.40.50.140:FF:000058">
    <property type="entry name" value="Transcription termination/antitermination protein NusA"/>
    <property type="match status" value="1"/>
</dbReference>
<dbReference type="InterPro" id="IPR030842">
    <property type="entry name" value="TF_NusA_bacterial"/>
</dbReference>
<dbReference type="SUPFAM" id="SSF69705">
    <property type="entry name" value="Transcription factor NusA, N-terminal domain"/>
    <property type="match status" value="1"/>
</dbReference>
<dbReference type="HAMAP" id="MF_00945_B">
    <property type="entry name" value="NusA_B"/>
    <property type="match status" value="1"/>
</dbReference>
<evidence type="ECO:0000256" key="8">
    <source>
        <dbReference type="SAM" id="MobiDB-lite"/>
    </source>
</evidence>
<comment type="similarity">
    <text evidence="7">Belongs to the NusA family.</text>
</comment>
<dbReference type="Proteomes" id="UP001146670">
    <property type="component" value="Unassembled WGS sequence"/>
</dbReference>
<comment type="subunit">
    <text evidence="7">Monomer. Binds directly to the core enzyme of the DNA-dependent RNA polymerase and to nascent RNA.</text>
</comment>
<dbReference type="PANTHER" id="PTHR22648:SF0">
    <property type="entry name" value="TRANSCRIPTION TERMINATION_ANTITERMINATION PROTEIN NUSA"/>
    <property type="match status" value="1"/>
</dbReference>
<keyword evidence="2 7" id="KW-0963">Cytoplasm</keyword>
<dbReference type="InterPro" id="IPR013735">
    <property type="entry name" value="TF_NusA_N"/>
</dbReference>
<feature type="domain" description="Transcription factor NusA first KH" evidence="10">
    <location>
        <begin position="198"/>
        <end position="275"/>
    </location>
</feature>
<evidence type="ECO:0000259" key="10">
    <source>
        <dbReference type="Pfam" id="PF13184"/>
    </source>
</evidence>
<dbReference type="GO" id="GO:0031564">
    <property type="term" value="P:transcription antitermination"/>
    <property type="evidence" value="ECO:0007669"/>
    <property type="project" value="UniProtKB-UniRule"/>
</dbReference>
<keyword evidence="5 7" id="KW-0805">Transcription regulation</keyword>
<keyword evidence="13" id="KW-1185">Reference proteome</keyword>
<dbReference type="AlphaFoldDB" id="A0A9X3FLV6"/>
<dbReference type="PROSITE" id="PS50084">
    <property type="entry name" value="KH_TYPE_1"/>
    <property type="match status" value="1"/>
</dbReference>
<feature type="domain" description="NusA-like second KH" evidence="11">
    <location>
        <begin position="279"/>
        <end position="344"/>
    </location>
</feature>
<dbReference type="GO" id="GO:0003700">
    <property type="term" value="F:DNA-binding transcription factor activity"/>
    <property type="evidence" value="ECO:0007669"/>
    <property type="project" value="InterPro"/>
</dbReference>
<dbReference type="SUPFAM" id="SSF50249">
    <property type="entry name" value="Nucleic acid-binding proteins"/>
    <property type="match status" value="1"/>
</dbReference>
<evidence type="ECO:0000256" key="2">
    <source>
        <dbReference type="ARBA" id="ARBA00022490"/>
    </source>
</evidence>
<keyword evidence="4 7" id="KW-0694">RNA-binding</keyword>
<feature type="region of interest" description="Disordered" evidence="8">
    <location>
        <begin position="394"/>
        <end position="459"/>
    </location>
</feature>
<dbReference type="InterPro" id="IPR058582">
    <property type="entry name" value="KH_NusA_2nd"/>
</dbReference>
<comment type="function">
    <text evidence="7">Participates in both transcription termination and antitermination.</text>
</comment>
<dbReference type="GO" id="GO:0005829">
    <property type="term" value="C:cytosol"/>
    <property type="evidence" value="ECO:0007669"/>
    <property type="project" value="TreeGrafter"/>
</dbReference>
<accession>A0A9X3FLV6</accession>
<dbReference type="GO" id="GO:0003723">
    <property type="term" value="F:RNA binding"/>
    <property type="evidence" value="ECO:0007669"/>
    <property type="project" value="UniProtKB-UniRule"/>
</dbReference>
<evidence type="ECO:0000256" key="1">
    <source>
        <dbReference type="ARBA" id="ARBA00022472"/>
    </source>
</evidence>
<keyword evidence="1 7" id="KW-0806">Transcription termination</keyword>
<dbReference type="CDD" id="cd04455">
    <property type="entry name" value="S1_NusA"/>
    <property type="match status" value="1"/>
</dbReference>
<evidence type="ECO:0000313" key="13">
    <source>
        <dbReference type="Proteomes" id="UP001146670"/>
    </source>
</evidence>
<feature type="domain" description="Transcription factor NusA N-terminal" evidence="9">
    <location>
        <begin position="4"/>
        <end position="123"/>
    </location>
</feature>
<dbReference type="InterPro" id="IPR012340">
    <property type="entry name" value="NA-bd_OB-fold"/>
</dbReference>
<evidence type="ECO:0000259" key="11">
    <source>
        <dbReference type="Pfam" id="PF26594"/>
    </source>
</evidence>
<dbReference type="CDD" id="cd02134">
    <property type="entry name" value="KH-II_NusA_rpt1"/>
    <property type="match status" value="1"/>
</dbReference>
<dbReference type="NCBIfam" id="TIGR01953">
    <property type="entry name" value="NusA"/>
    <property type="match status" value="1"/>
</dbReference>
<reference evidence="12" key="1">
    <citation type="submission" date="2022-12" db="EMBL/GenBank/DDBJ databases">
        <title>Description and comparative metabolic analysis of Aerococcus sp. nov., isolated from the feces of a pig.</title>
        <authorList>
            <person name="Chang Y.-H."/>
        </authorList>
    </citation>
    <scope>NUCLEOTIDE SEQUENCE</scope>
    <source>
        <strain evidence="12">YH-aer222</strain>
    </source>
</reference>
<evidence type="ECO:0000256" key="7">
    <source>
        <dbReference type="HAMAP-Rule" id="MF_00945"/>
    </source>
</evidence>
<dbReference type="Pfam" id="PF26594">
    <property type="entry name" value="KH_NusA_2nd"/>
    <property type="match status" value="1"/>
</dbReference>
<dbReference type="FunFam" id="3.30.300.20:FF:000002">
    <property type="entry name" value="Transcription termination/antitermination protein NusA"/>
    <property type="match status" value="1"/>
</dbReference>
<dbReference type="FunFam" id="3.30.300.20:FF:000005">
    <property type="entry name" value="Transcription termination/antitermination protein NusA"/>
    <property type="match status" value="1"/>
</dbReference>
<gene>
    <name evidence="7 12" type="primary">nusA</name>
    <name evidence="12" type="ORF">OW157_00575</name>
</gene>
<dbReference type="Gene3D" id="2.40.50.140">
    <property type="entry name" value="Nucleic acid-binding proteins"/>
    <property type="match status" value="1"/>
</dbReference>
<keyword evidence="6 7" id="KW-0804">Transcription</keyword>
<feature type="compositionally biased region" description="Basic and acidic residues" evidence="8">
    <location>
        <begin position="448"/>
        <end position="459"/>
    </location>
</feature>
<dbReference type="PANTHER" id="PTHR22648">
    <property type="entry name" value="TRANSCRIPTION TERMINATION FACTOR NUSA"/>
    <property type="match status" value="1"/>
</dbReference>
<evidence type="ECO:0000256" key="6">
    <source>
        <dbReference type="ARBA" id="ARBA00023163"/>
    </source>
</evidence>
<feature type="compositionally biased region" description="Acidic residues" evidence="8">
    <location>
        <begin position="394"/>
        <end position="404"/>
    </location>
</feature>
<comment type="caution">
    <text evidence="12">The sequence shown here is derived from an EMBL/GenBank/DDBJ whole genome shotgun (WGS) entry which is preliminary data.</text>
</comment>
<keyword evidence="3 7" id="KW-0889">Transcription antitermination</keyword>
<dbReference type="Gene3D" id="3.30.1480.10">
    <property type="entry name" value="NusA, N-terminal domain"/>
    <property type="match status" value="1"/>
</dbReference>
<evidence type="ECO:0000259" key="9">
    <source>
        <dbReference type="Pfam" id="PF08529"/>
    </source>
</evidence>
<evidence type="ECO:0000256" key="4">
    <source>
        <dbReference type="ARBA" id="ARBA00022884"/>
    </source>
</evidence>
<dbReference type="FunFam" id="3.30.1480.10:FF:000002">
    <property type="entry name" value="Transcription termination/antitermination protein NusA"/>
    <property type="match status" value="1"/>
</dbReference>
<sequence>MSKELLNALSVLEEEKGIKPEVVIDALETALITAYKRNYQQAQNVEVSFDEKKGNFKIYAIKEVVDMVLDSQLEVSLEDAHKINTAYEVGDTIKFEVTPSDFGRIAAQTAKQVVMQRVREAERSIIYDEFIDYEDDLISGVVERQDRRYVYVNLDKIEAVLTPEGQIPGESFQAHDRIQVYIERVENTTKGPQIYVSRSHPNLLKRLFEQEVPEIYDGTVEIKAIAREAGDRSKLAVYSVDPNIDPVGTCVGPRGQRVQAVVNELKNENMDIIQWSEDPAEFIANALNPSEVLAVHFVPGEQSCIVVVPDNHLSLAIGKRGQNARLAAKLTNHKIDIKSESDFAEYEQSDEYQERFFPKTNEAEDILDDGSDQGIEPSEEELIAEAADLEALSDEDLSADDFLEEQNVAEGNMGPEDVEEAIDEIDHDPEQSYDDLLDAQDQETPADEAAKATDDLDLE</sequence>
<dbReference type="RefSeq" id="WP_268751385.1">
    <property type="nucleotide sequence ID" value="NZ_JAPRFQ010000001.1"/>
</dbReference>
<dbReference type="InterPro" id="IPR015946">
    <property type="entry name" value="KH_dom-like_a/b"/>
</dbReference>
<organism evidence="12 13">
    <name type="scientific">Aerococcus kribbianus</name>
    <dbReference type="NCBI Taxonomy" id="2999064"/>
    <lineage>
        <taxon>Bacteria</taxon>
        <taxon>Bacillati</taxon>
        <taxon>Bacillota</taxon>
        <taxon>Bacilli</taxon>
        <taxon>Lactobacillales</taxon>
        <taxon>Aerococcaceae</taxon>
        <taxon>Aerococcus</taxon>
    </lineage>
</organism>
<dbReference type="SUPFAM" id="SSF54814">
    <property type="entry name" value="Prokaryotic type KH domain (KH-domain type II)"/>
    <property type="match status" value="2"/>
</dbReference>
<dbReference type="Pfam" id="PF13184">
    <property type="entry name" value="KH_NusA_1st"/>
    <property type="match status" value="1"/>
</dbReference>
<feature type="compositionally biased region" description="Acidic residues" evidence="8">
    <location>
        <begin position="416"/>
        <end position="446"/>
    </location>
</feature>
<protein>
    <recommendedName>
        <fullName evidence="7">Transcription termination/antitermination protein NusA</fullName>
    </recommendedName>
</protein>
<dbReference type="GO" id="GO:0006353">
    <property type="term" value="P:DNA-templated transcription termination"/>
    <property type="evidence" value="ECO:0007669"/>
    <property type="project" value="UniProtKB-UniRule"/>
</dbReference>
<evidence type="ECO:0000256" key="5">
    <source>
        <dbReference type="ARBA" id="ARBA00023015"/>
    </source>
</evidence>
<comment type="subcellular location">
    <subcellularLocation>
        <location evidence="7">Cytoplasm</location>
    </subcellularLocation>
</comment>
<dbReference type="EMBL" id="JAPRFR010000001">
    <property type="protein sequence ID" value="MCZ0725058.1"/>
    <property type="molecule type" value="Genomic_DNA"/>
</dbReference>
<evidence type="ECO:0000313" key="12">
    <source>
        <dbReference type="EMBL" id="MCZ0725058.1"/>
    </source>
</evidence>